<dbReference type="GO" id="GO:0005576">
    <property type="term" value="C:extracellular region"/>
    <property type="evidence" value="ECO:0007669"/>
    <property type="project" value="UniProtKB-SubCell"/>
</dbReference>
<feature type="chain" id="PRO_5033830213" evidence="4">
    <location>
        <begin position="20"/>
        <end position="84"/>
    </location>
</feature>
<proteinExistence type="predicted"/>
<reference evidence="6" key="1">
    <citation type="submission" date="2017-05" db="EMBL/GenBank/DDBJ databases">
        <authorList>
            <person name="QRISCLOUD D."/>
        </authorList>
    </citation>
    <scope>NUCLEOTIDE SEQUENCE</scope>
</reference>
<dbReference type="PROSITE" id="PS51257">
    <property type="entry name" value="PROKAR_LIPOPROTEIN"/>
    <property type="match status" value="1"/>
</dbReference>
<comment type="subcellular location">
    <subcellularLocation>
        <location evidence="1">Secreted</location>
    </subcellularLocation>
</comment>
<keyword evidence="3" id="KW-1015">Disulfide bond</keyword>
<organism evidence="6">
    <name type="scientific">Hadronyche cerberea</name>
    <name type="common">Southern tree funnel-web spider</name>
    <dbReference type="NCBI Taxonomy" id="1107879"/>
    <lineage>
        <taxon>Eukaryota</taxon>
        <taxon>Metazoa</taxon>
        <taxon>Ecdysozoa</taxon>
        <taxon>Arthropoda</taxon>
        <taxon>Chelicerata</taxon>
        <taxon>Arachnida</taxon>
        <taxon>Araneae</taxon>
        <taxon>Mygalomorphae</taxon>
        <taxon>Avicularoidea</taxon>
        <taxon>Hexathelidae</taxon>
        <taxon>Hadronyche</taxon>
    </lineage>
</organism>
<evidence type="ECO:0000256" key="4">
    <source>
        <dbReference type="SAM" id="SignalP"/>
    </source>
</evidence>
<evidence type="ECO:0000313" key="6">
    <source>
        <dbReference type="EMBL" id="SNX37356.1"/>
    </source>
</evidence>
<dbReference type="EMBL" id="HAHJ01000022">
    <property type="protein sequence ID" value="SNX32863.1"/>
    <property type="molecule type" value="Transcribed_RNA"/>
</dbReference>
<dbReference type="AlphaFoldDB" id="A0A4Q8KBS8"/>
<dbReference type="EMBL" id="HAHJ01000669">
    <property type="protein sequence ID" value="SNX37356.1"/>
    <property type="molecule type" value="Transcribed_RNA"/>
</dbReference>
<dbReference type="EMBL" id="HAHJ01000137">
    <property type="protein sequence ID" value="SNX34019.1"/>
    <property type="molecule type" value="Transcribed_RNA"/>
</dbReference>
<dbReference type="Pfam" id="PF06607">
    <property type="entry name" value="Prokineticin"/>
    <property type="match status" value="1"/>
</dbReference>
<reference evidence="6" key="2">
    <citation type="submission" date="2019-05" db="EMBL/GenBank/DDBJ databases">
        <title>Unravelling the molecular evolution of spider venoms.</title>
        <authorList>
            <person name="Pineda S."/>
        </authorList>
    </citation>
    <scope>NUCLEOTIDE SEQUENCE</scope>
</reference>
<feature type="domain" description="Prokineticin" evidence="5">
    <location>
        <begin position="4"/>
        <end position="78"/>
    </location>
</feature>
<protein>
    <submittedName>
        <fullName evidence="6">U18-Hexatoxin-Hc1a_2</fullName>
    </submittedName>
</protein>
<evidence type="ECO:0000256" key="2">
    <source>
        <dbReference type="ARBA" id="ARBA00022525"/>
    </source>
</evidence>
<dbReference type="EMBL" id="HAHJ01000432">
    <property type="protein sequence ID" value="SNX36368.1"/>
    <property type="molecule type" value="Transcribed_RNA"/>
</dbReference>
<evidence type="ECO:0000256" key="1">
    <source>
        <dbReference type="ARBA" id="ARBA00004613"/>
    </source>
</evidence>
<dbReference type="InterPro" id="IPR023569">
    <property type="entry name" value="Prokineticin_domain"/>
</dbReference>
<dbReference type="EMBL" id="HAHJ01000246">
    <property type="protein sequence ID" value="SNX35172.1"/>
    <property type="molecule type" value="Transcribed_RNA"/>
</dbReference>
<name>A0A4Q8KBS8_HADCE</name>
<evidence type="ECO:0000256" key="3">
    <source>
        <dbReference type="ARBA" id="ARBA00023157"/>
    </source>
</evidence>
<sequence>MMKAVIILVILFNAVYVSVQSCGGPDDCGDDSCCVGSYSRRCLPLSIEGASCQPENQHTGGIYSNACPCKTGYTCSPIKRCQKA</sequence>
<dbReference type="EMBL" id="HAHJ01000155">
    <property type="protein sequence ID" value="SNX34199.1"/>
    <property type="molecule type" value="Transcribed_RNA"/>
</dbReference>
<keyword evidence="4" id="KW-0732">Signal</keyword>
<keyword evidence="2" id="KW-0964">Secreted</keyword>
<accession>A0A4Q8KBS8</accession>
<evidence type="ECO:0000259" key="5">
    <source>
        <dbReference type="Pfam" id="PF06607"/>
    </source>
</evidence>
<dbReference type="Gene3D" id="2.10.80.10">
    <property type="entry name" value="Lipase, subunit A"/>
    <property type="match status" value="1"/>
</dbReference>
<feature type="signal peptide" evidence="4">
    <location>
        <begin position="1"/>
        <end position="19"/>
    </location>
</feature>